<evidence type="ECO:0000259" key="1">
    <source>
        <dbReference type="PROSITE" id="PS51766"/>
    </source>
</evidence>
<dbReference type="Gene3D" id="2.60.120.260">
    <property type="entry name" value="Galactose-binding domain-like"/>
    <property type="match status" value="1"/>
</dbReference>
<proteinExistence type="predicted"/>
<dbReference type="Pfam" id="PF00963">
    <property type="entry name" value="Cohesin"/>
    <property type="match status" value="1"/>
</dbReference>
<dbReference type="InterPro" id="IPR036439">
    <property type="entry name" value="Dockerin_dom_sf"/>
</dbReference>
<dbReference type="PROSITE" id="PS00018">
    <property type="entry name" value="EF_HAND_1"/>
    <property type="match status" value="1"/>
</dbReference>
<evidence type="ECO:0000313" key="3">
    <source>
        <dbReference type="Proteomes" id="UP000467637"/>
    </source>
</evidence>
<dbReference type="Pfam" id="PF22124">
    <property type="entry name" value="Glyco_hydro_95_cat"/>
    <property type="match status" value="1"/>
</dbReference>
<accession>A0ABW9U296</accession>
<comment type="caution">
    <text evidence="2">The sequence shown here is derived from an EMBL/GenBank/DDBJ whole genome shotgun (WGS) entry which is preliminary data.</text>
</comment>
<dbReference type="InterPro" id="IPR054363">
    <property type="entry name" value="GH95_cat"/>
</dbReference>
<dbReference type="CDD" id="cd08547">
    <property type="entry name" value="Type_II_cohesin"/>
    <property type="match status" value="1"/>
</dbReference>
<dbReference type="RefSeq" id="WP_157317719.1">
    <property type="nucleotide sequence ID" value="NZ_WSEM01000004.1"/>
</dbReference>
<dbReference type="Proteomes" id="UP000467637">
    <property type="component" value="Unassembled WGS sequence"/>
</dbReference>
<dbReference type="InterPro" id="IPR008965">
    <property type="entry name" value="CBM2/CBM3_carb-bd_dom_sf"/>
</dbReference>
<dbReference type="InterPro" id="IPR018247">
    <property type="entry name" value="EF_Hand_1_Ca_BS"/>
</dbReference>
<dbReference type="InterPro" id="IPR013780">
    <property type="entry name" value="Glyco_hydro_b"/>
</dbReference>
<feature type="domain" description="Dockerin" evidence="1">
    <location>
        <begin position="1212"/>
        <end position="1274"/>
    </location>
</feature>
<dbReference type="Gene3D" id="1.20.1270.90">
    <property type="entry name" value="AF1782-like"/>
    <property type="match status" value="1"/>
</dbReference>
<dbReference type="SUPFAM" id="SSF49384">
    <property type="entry name" value="Carbohydrate-binding domain"/>
    <property type="match status" value="1"/>
</dbReference>
<gene>
    <name evidence="2" type="ORF">GON05_02805</name>
</gene>
<protein>
    <recommendedName>
        <fullName evidence="1">Dockerin domain-containing protein</fullName>
    </recommendedName>
</protein>
<sequence length="1274" mass="136986">MNRRMLKSVGVLVITALFVSNYSFPFNGNKAYAANEGDWPEISGFLQNLVGVYTAPSYDTDSFTPNGPIMGNGDMQVVLVGDVNKQVFSISESDMWTDGGGNNEMWSDGGGGVRVITTGGVTIRPTTVPASPTAAFRQEQHLLDAKVNATSQANFKTSTYVSANENAMITELWTDGTSPIPMSVDVWTKADTPSFPSLSGIDAANGTLWATRESNSDATAQFTFSGTSVKWIGAKNGNGGIADVYIDGVLDQAGIDTYAASKQYQQVLYSKSGLTPGTHTIKVVVTGTKNPSSGDTVLVVDAFEYTSLTGSSITVDDKDTAIVYSPHWSDYSDGGDYSGTEKYANSKAVKWTSRNALATRVIGATASLTTDDKGKSTASFTLNPATTVKIYTVLKGGKNATNHLSDAKSRVSQMDDVTVTNLKTAHVEWWKQFWLKSYVRTYDDTLDKFYYGALYQFGATNRAEFTPVGQYPFCLTDDPGWLGDYHMNQEYMGQNAGFFSGNRSELSDGVFQPLLDFMETGRTYAQTKMQQVHPSFSPAQGILYPVGIAPWGIDSSEEWFGHQVMDASYTGALVVWNYYYNQDLEWLRTQGYPFIKALGDFWISHIGAKVNGKYVTYGAAYEEAFGRNPGLDIGLIKFVMKALLTTSQDLGVDANMRPTWQDIYDNISDYPTAVQNGKTVFVSVEGATSYKFYPDLELIWPAENLSISSSKNLKDIAFNTLDIAQFDVPKYSIFANRVGYPIDTAITKLKNNFINKPVATFEGLRQNFTIGGLHYNGEYLEFINSAMLQSQEGFIRIFPNWYNNKAAKFKRLKAMGAFLVDGEMTSAGIIQNVKMVSEKGKTASVLNPWPGQNLRVTQNGNPVPTSVNGDVYTFSTSAGSSYELSPELANNGNPVSSISIATVDNVSTITTKSGILQLSATVLPANATNKNVAWVAFETDGTTVTDRATVDANGVLTAVKDGIAKVVASATDGSGIQAFRYIIISGQTSLPTDVPQATLTGPAVVQAGAAFSTQFGLNNVTASVTSAVYAADITISFDADTIDFVSVDPLISGFPVVQTKTEVPGQVRIIAVKEGDTGVITASGDVFKFNWIAKPNHPSTTTTNLMLTKVAVSNGLGQKIDAVPANLAVSVTATADKTTLQTIISLAQSIYDRSVEGTQAGQYTVGSRATLLSAIQAASAIDSDPAATQQQLDQAAMTLNQALQAFSGQIITVYKRGDVNGDNAIDIGDLGKAAVHYGKTSASSDWNVAKSADINQDGKINIVDIVGIAKLILQ</sequence>
<evidence type="ECO:0000313" key="2">
    <source>
        <dbReference type="EMBL" id="MVQ33571.1"/>
    </source>
</evidence>
<dbReference type="CDD" id="cd14254">
    <property type="entry name" value="Dockerin_II"/>
    <property type="match status" value="1"/>
</dbReference>
<dbReference type="InterPro" id="IPR008964">
    <property type="entry name" value="Invasin/intimin_cell_adhesion"/>
</dbReference>
<dbReference type="Gene3D" id="1.50.10.10">
    <property type="match status" value="1"/>
</dbReference>
<dbReference type="InterPro" id="IPR016134">
    <property type="entry name" value="Dockerin_dom"/>
</dbReference>
<dbReference type="EMBL" id="WSEM01000004">
    <property type="protein sequence ID" value="MVQ33571.1"/>
    <property type="molecule type" value="Genomic_DNA"/>
</dbReference>
<dbReference type="SUPFAM" id="SSF63446">
    <property type="entry name" value="Type I dockerin domain"/>
    <property type="match status" value="1"/>
</dbReference>
<dbReference type="SUPFAM" id="SSF48208">
    <property type="entry name" value="Six-hairpin glycosidases"/>
    <property type="match status" value="1"/>
</dbReference>
<keyword evidence="3" id="KW-1185">Reference proteome</keyword>
<dbReference type="Gene3D" id="1.10.1330.10">
    <property type="entry name" value="Dockerin domain"/>
    <property type="match status" value="1"/>
</dbReference>
<dbReference type="InterPro" id="IPR012341">
    <property type="entry name" value="6hp_glycosidase-like_sf"/>
</dbReference>
<organism evidence="2 3">
    <name type="scientific">Paenibacillus anseongense</name>
    <dbReference type="NCBI Taxonomy" id="2682845"/>
    <lineage>
        <taxon>Bacteria</taxon>
        <taxon>Bacillati</taxon>
        <taxon>Bacillota</taxon>
        <taxon>Bacilli</taxon>
        <taxon>Bacillales</taxon>
        <taxon>Paenibacillaceae</taxon>
        <taxon>Paenibacillus</taxon>
    </lineage>
</organism>
<reference evidence="2 3" key="1">
    <citation type="submission" date="2019-12" db="EMBL/GenBank/DDBJ databases">
        <authorList>
            <person name="Huq M.A."/>
        </authorList>
    </citation>
    <scope>NUCLEOTIDE SEQUENCE [LARGE SCALE GENOMIC DNA]</scope>
    <source>
        <strain evidence="2 3">MAH-34</strain>
    </source>
</reference>
<dbReference type="Gene3D" id="2.60.40.680">
    <property type="match status" value="1"/>
</dbReference>
<dbReference type="Gene3D" id="2.60.40.1180">
    <property type="entry name" value="Golgi alpha-mannosidase II"/>
    <property type="match status" value="1"/>
</dbReference>
<dbReference type="SUPFAM" id="SSF49373">
    <property type="entry name" value="Invasin/intimin cell-adhesion fragments"/>
    <property type="match status" value="1"/>
</dbReference>
<dbReference type="Gene3D" id="2.60.40.1080">
    <property type="match status" value="1"/>
</dbReference>
<dbReference type="InterPro" id="IPR002102">
    <property type="entry name" value="Cohesin_dom"/>
</dbReference>
<name>A0ABW9U296_9BACL</name>
<dbReference type="InterPro" id="IPR008928">
    <property type="entry name" value="6-hairpin_glycosidase_sf"/>
</dbReference>
<dbReference type="PROSITE" id="PS51766">
    <property type="entry name" value="DOCKERIN"/>
    <property type="match status" value="1"/>
</dbReference>